<feature type="compositionally biased region" description="Polar residues" evidence="1">
    <location>
        <begin position="316"/>
        <end position="327"/>
    </location>
</feature>
<dbReference type="AlphaFoldDB" id="A0AAD9LIE6"/>
<reference evidence="2" key="2">
    <citation type="submission" date="2021-05" db="EMBL/GenBank/DDBJ databases">
        <authorList>
            <person name="Pain A."/>
        </authorList>
    </citation>
    <scope>NUCLEOTIDE SEQUENCE</scope>
    <source>
        <strain evidence="2">1802A</strain>
    </source>
</reference>
<comment type="caution">
    <text evidence="2">The sequence shown here is derived from an EMBL/GenBank/DDBJ whole genome shotgun (WGS) entry which is preliminary data.</text>
</comment>
<feature type="compositionally biased region" description="Basic and acidic residues" evidence="1">
    <location>
        <begin position="215"/>
        <end position="232"/>
    </location>
</feature>
<feature type="region of interest" description="Disordered" evidence="1">
    <location>
        <begin position="215"/>
        <end position="238"/>
    </location>
</feature>
<feature type="region of interest" description="Disordered" evidence="1">
    <location>
        <begin position="168"/>
        <end position="201"/>
    </location>
</feature>
<sequence>MVPFACAIPALRVSKAIPEHESTDTSLMERDNACGLGKQGQENQADTFEESPQHHNSCRSAPSTVNENAREYVEGSASKTQSDTVTNSNRTSFISTLTSLFGYTTLTRGKYYTSNRNSSAGTSPRFDYSEAQLNALGLQASTPMQKSQHWQSVDAFNKYKTIDSAVKGTQTPDRDLKLAKPWLTSTDEQQPQREDGKPLKSGATASCTVLMKEKQAKNQVERTKKAKEEHSQGRNPQYRQGAYCAMPSCYVLSKNKSAVYRRIRSGTQSNINLTLQTSRIGKRRQSRKGKSDDKHDCDVQTQMSPKTRAQERQRDFTTTAHRSPETSKVMQFMRKKWRNDPSPVQASVVTVVNKGSSNIIILKYQGRCKNYMDINPDFGWRRLVMENNSSTSLSAKISQNGAGIHDESSAQQAYMYYRETKQTTHTMGLAELSINIACRAFILGVAQGIIDDTDLPKFIHECLQQQYGDWDRTNNVHDYSADVVQPREKTLKRSMYLKSSSLGLFAPSSITRILGSPTYREALLKNRRSFMWNIPSKVQESQETSMQHSETPEEPNFYQIIPIPDYGWKLIERSDFDRITKEDKSRSAGRSRIVSALCKIFGGRDEAYKNMIYPNLVLCKIQPPHVANNKALLRVDVGSIGMNVAEQLYRLEVRQLTREKLPKNTFGFQVLSQNLVISPCGREFKLIPEELILNTATLVHEMYITQPFLVM</sequence>
<feature type="region of interest" description="Disordered" evidence="1">
    <location>
        <begin position="37"/>
        <end position="86"/>
    </location>
</feature>
<keyword evidence="3" id="KW-1185">Reference proteome</keyword>
<accession>A0AAD9LIE6</accession>
<name>A0AAD9LIE6_BABDI</name>
<reference evidence="2" key="1">
    <citation type="journal article" date="2014" name="Nucleic Acids Res.">
        <title>The evolutionary dynamics of variant antigen genes in Babesia reveal a history of genomic innovation underlying host-parasite interaction.</title>
        <authorList>
            <person name="Jackson A.P."/>
            <person name="Otto T.D."/>
            <person name="Darby A."/>
            <person name="Ramaprasad A."/>
            <person name="Xia D."/>
            <person name="Echaide I.E."/>
            <person name="Farber M."/>
            <person name="Gahlot S."/>
            <person name="Gamble J."/>
            <person name="Gupta D."/>
            <person name="Gupta Y."/>
            <person name="Jackson L."/>
            <person name="Malandrin L."/>
            <person name="Malas T.B."/>
            <person name="Moussa E."/>
            <person name="Nair M."/>
            <person name="Reid A.J."/>
            <person name="Sanders M."/>
            <person name="Sharma J."/>
            <person name="Tracey A."/>
            <person name="Quail M.A."/>
            <person name="Weir W."/>
            <person name="Wastling J.M."/>
            <person name="Hall N."/>
            <person name="Willadsen P."/>
            <person name="Lingelbach K."/>
            <person name="Shiels B."/>
            <person name="Tait A."/>
            <person name="Berriman M."/>
            <person name="Allred D.R."/>
            <person name="Pain A."/>
        </authorList>
    </citation>
    <scope>NUCLEOTIDE SEQUENCE</scope>
    <source>
        <strain evidence="2">1802A</strain>
    </source>
</reference>
<feature type="compositionally biased region" description="Polar residues" evidence="1">
    <location>
        <begin position="77"/>
        <end position="86"/>
    </location>
</feature>
<gene>
    <name evidence="2" type="ORF">X943_003433</name>
</gene>
<organism evidence="2 3">
    <name type="scientific">Babesia divergens</name>
    <dbReference type="NCBI Taxonomy" id="32595"/>
    <lineage>
        <taxon>Eukaryota</taxon>
        <taxon>Sar</taxon>
        <taxon>Alveolata</taxon>
        <taxon>Apicomplexa</taxon>
        <taxon>Aconoidasida</taxon>
        <taxon>Piroplasmida</taxon>
        <taxon>Babesiidae</taxon>
        <taxon>Babesia</taxon>
    </lineage>
</organism>
<feature type="region of interest" description="Disordered" evidence="1">
    <location>
        <begin position="277"/>
        <end position="327"/>
    </location>
</feature>
<evidence type="ECO:0000313" key="2">
    <source>
        <dbReference type="EMBL" id="KAK1937625.1"/>
    </source>
</evidence>
<dbReference type="Proteomes" id="UP001195914">
    <property type="component" value="Unassembled WGS sequence"/>
</dbReference>
<dbReference type="EMBL" id="JAHBMH010000033">
    <property type="protein sequence ID" value="KAK1937625.1"/>
    <property type="molecule type" value="Genomic_DNA"/>
</dbReference>
<feature type="compositionally biased region" description="Polar residues" evidence="1">
    <location>
        <begin position="54"/>
        <end position="67"/>
    </location>
</feature>
<evidence type="ECO:0000256" key="1">
    <source>
        <dbReference type="SAM" id="MobiDB-lite"/>
    </source>
</evidence>
<feature type="compositionally biased region" description="Basic and acidic residues" evidence="1">
    <location>
        <begin position="289"/>
        <end position="298"/>
    </location>
</feature>
<evidence type="ECO:0000313" key="3">
    <source>
        <dbReference type="Proteomes" id="UP001195914"/>
    </source>
</evidence>
<proteinExistence type="predicted"/>
<protein>
    <submittedName>
        <fullName evidence="2">Uncharacterized protein</fullName>
    </submittedName>
</protein>